<feature type="domain" description="HTH cro/C1-type" evidence="2">
    <location>
        <begin position="17"/>
        <end position="71"/>
    </location>
</feature>
<dbReference type="GO" id="GO:0003677">
    <property type="term" value="F:DNA binding"/>
    <property type="evidence" value="ECO:0007669"/>
    <property type="project" value="UniProtKB-KW"/>
</dbReference>
<dbReference type="InterPro" id="IPR013096">
    <property type="entry name" value="Cupin_2"/>
</dbReference>
<dbReference type="CDD" id="cd02209">
    <property type="entry name" value="cupin_XRE_C"/>
    <property type="match status" value="1"/>
</dbReference>
<reference evidence="3" key="2">
    <citation type="submission" date="2020-09" db="EMBL/GenBank/DDBJ databases">
        <authorList>
            <person name="Sun Q."/>
            <person name="Zhou Y."/>
        </authorList>
    </citation>
    <scope>NUCLEOTIDE SEQUENCE</scope>
    <source>
        <strain evidence="3">CGMCC 1.15725</strain>
    </source>
</reference>
<dbReference type="Pfam" id="PF01381">
    <property type="entry name" value="HTH_3"/>
    <property type="match status" value="1"/>
</dbReference>
<dbReference type="Gene3D" id="2.60.120.10">
    <property type="entry name" value="Jelly Rolls"/>
    <property type="match status" value="1"/>
</dbReference>
<dbReference type="PROSITE" id="PS50943">
    <property type="entry name" value="HTH_CROC1"/>
    <property type="match status" value="1"/>
</dbReference>
<dbReference type="Gene3D" id="1.10.260.40">
    <property type="entry name" value="lambda repressor-like DNA-binding domains"/>
    <property type="match status" value="1"/>
</dbReference>
<dbReference type="Proteomes" id="UP000646365">
    <property type="component" value="Unassembled WGS sequence"/>
</dbReference>
<dbReference type="PANTHER" id="PTHR46797">
    <property type="entry name" value="HTH-TYPE TRANSCRIPTIONAL REGULATOR"/>
    <property type="match status" value="1"/>
</dbReference>
<dbReference type="GO" id="GO:0005829">
    <property type="term" value="C:cytosol"/>
    <property type="evidence" value="ECO:0007669"/>
    <property type="project" value="TreeGrafter"/>
</dbReference>
<dbReference type="InterPro" id="IPR014710">
    <property type="entry name" value="RmlC-like_jellyroll"/>
</dbReference>
<name>A0A8J2YQS9_9PROT</name>
<reference evidence="3" key="1">
    <citation type="journal article" date="2014" name="Int. J. Syst. Evol. Microbiol.">
        <title>Complete genome sequence of Corynebacterium casei LMG S-19264T (=DSM 44701T), isolated from a smear-ripened cheese.</title>
        <authorList>
            <consortium name="US DOE Joint Genome Institute (JGI-PGF)"/>
            <person name="Walter F."/>
            <person name="Albersmeier A."/>
            <person name="Kalinowski J."/>
            <person name="Ruckert C."/>
        </authorList>
    </citation>
    <scope>NUCLEOTIDE SEQUENCE</scope>
    <source>
        <strain evidence="3">CGMCC 1.15725</strain>
    </source>
</reference>
<dbReference type="SUPFAM" id="SSF51182">
    <property type="entry name" value="RmlC-like cupins"/>
    <property type="match status" value="1"/>
</dbReference>
<gene>
    <name evidence="3" type="ORF">GCM10011611_08290</name>
</gene>
<keyword evidence="1" id="KW-0238">DNA-binding</keyword>
<keyword evidence="4" id="KW-1185">Reference proteome</keyword>
<evidence type="ECO:0000313" key="3">
    <source>
        <dbReference type="EMBL" id="GGF05154.1"/>
    </source>
</evidence>
<organism evidence="3 4">
    <name type="scientific">Aliidongia dinghuensis</name>
    <dbReference type="NCBI Taxonomy" id="1867774"/>
    <lineage>
        <taxon>Bacteria</taxon>
        <taxon>Pseudomonadati</taxon>
        <taxon>Pseudomonadota</taxon>
        <taxon>Alphaproteobacteria</taxon>
        <taxon>Rhodospirillales</taxon>
        <taxon>Dongiaceae</taxon>
        <taxon>Aliidongia</taxon>
    </lineage>
</organism>
<dbReference type="GO" id="GO:0003700">
    <property type="term" value="F:DNA-binding transcription factor activity"/>
    <property type="evidence" value="ECO:0007669"/>
    <property type="project" value="TreeGrafter"/>
</dbReference>
<dbReference type="RefSeq" id="WP_189042818.1">
    <property type="nucleotide sequence ID" value="NZ_BMJQ01000002.1"/>
</dbReference>
<dbReference type="InterPro" id="IPR011051">
    <property type="entry name" value="RmlC_Cupin_sf"/>
</dbReference>
<sequence>MKNTPFTIDRADVGARLRHRRKANGLTLQQLSDRSGVTLSMISKAERGEVALTYDKFAALARALGMDFHDLFGQPTDTAAADTAPVGGVSFTPAGQHVLYRSGNYGYGMLAADFAGKRMVPMRATVSARRLEEFADYIRHPGEEFVYLLSGTLRICFEDGRDAVLQPGDSLYFHSTTGHIYLSIGAGDAEAIVVCSEKSADDLGAA</sequence>
<accession>A0A8J2YQS9</accession>
<dbReference type="SUPFAM" id="SSF47413">
    <property type="entry name" value="lambda repressor-like DNA-binding domains"/>
    <property type="match status" value="1"/>
</dbReference>
<evidence type="ECO:0000256" key="1">
    <source>
        <dbReference type="ARBA" id="ARBA00023125"/>
    </source>
</evidence>
<dbReference type="InterPro" id="IPR010982">
    <property type="entry name" value="Lambda_DNA-bd_dom_sf"/>
</dbReference>
<dbReference type="SMART" id="SM00530">
    <property type="entry name" value="HTH_XRE"/>
    <property type="match status" value="1"/>
</dbReference>
<dbReference type="Pfam" id="PF07883">
    <property type="entry name" value="Cupin_2"/>
    <property type="match status" value="1"/>
</dbReference>
<dbReference type="InterPro" id="IPR001387">
    <property type="entry name" value="Cro/C1-type_HTH"/>
</dbReference>
<dbReference type="EMBL" id="BMJQ01000002">
    <property type="protein sequence ID" value="GGF05154.1"/>
    <property type="molecule type" value="Genomic_DNA"/>
</dbReference>
<proteinExistence type="predicted"/>
<dbReference type="CDD" id="cd00093">
    <property type="entry name" value="HTH_XRE"/>
    <property type="match status" value="1"/>
</dbReference>
<dbReference type="AlphaFoldDB" id="A0A8J2YQS9"/>
<evidence type="ECO:0000313" key="4">
    <source>
        <dbReference type="Proteomes" id="UP000646365"/>
    </source>
</evidence>
<dbReference type="InterPro" id="IPR050807">
    <property type="entry name" value="TransReg_Diox_bact_type"/>
</dbReference>
<comment type="caution">
    <text evidence="3">The sequence shown here is derived from an EMBL/GenBank/DDBJ whole genome shotgun (WGS) entry which is preliminary data.</text>
</comment>
<dbReference type="PANTHER" id="PTHR46797:SF20">
    <property type="entry name" value="BLR4304 PROTEIN"/>
    <property type="match status" value="1"/>
</dbReference>
<evidence type="ECO:0000259" key="2">
    <source>
        <dbReference type="PROSITE" id="PS50943"/>
    </source>
</evidence>
<protein>
    <submittedName>
        <fullName evidence="3">Transcriptional regulator</fullName>
    </submittedName>
</protein>